<evidence type="ECO:0000256" key="2">
    <source>
        <dbReference type="ARBA" id="ARBA00022448"/>
    </source>
</evidence>
<evidence type="ECO:0000313" key="12">
    <source>
        <dbReference type="Proteomes" id="UP000183900"/>
    </source>
</evidence>
<keyword evidence="4 10" id="KW-0812">Transmembrane</keyword>
<comment type="function">
    <text evidence="10">Forms passive diffusion pores that allow small molecular weight hydrophilic materials across the outer membrane.</text>
</comment>
<accession>A0A0K6HZ12</accession>
<dbReference type="GO" id="GO:0015288">
    <property type="term" value="F:porin activity"/>
    <property type="evidence" value="ECO:0007669"/>
    <property type="project" value="UniProtKB-KW"/>
</dbReference>
<dbReference type="Pfam" id="PF02530">
    <property type="entry name" value="Porin_2"/>
    <property type="match status" value="1"/>
</dbReference>
<dbReference type="Proteomes" id="UP000183900">
    <property type="component" value="Unassembled WGS sequence"/>
</dbReference>
<sequence length="387" mass="41279">MNLKSILLGAAAAAAAATTAQAADLPVAPEPVDYVRVCDAFGTGFFYIPGTETCLRVGGRVRADFYFNDFGDSNASGSNAWDERTDAGTSTRARGYIRLDARTNTEYGLVRAYIDTYFTANSGVGDTSSTGTTLDKAFIQFGSFTFGRTTSFFDYFTGGAFNGPIGHVWSDKGSTWVAAYTAAFGNGISATLSVEDGTYRQIGTTGHRAPDLVANLRVDQGWGSAQIMGALHEARLAQTASKTKVGYAIGAGVTFKLPMIAAKDSISFQAQYADGATSYVGAPSITGLQDAYFFGGTTKTTKAWSVSGGLTHYWTSQWSTNIDASYAKIDLPFGFNDATQWGVSGNLVWEPVSGLIFGGELEYRNRSIKNAADKDSIAGMFRVQRTF</sequence>
<dbReference type="SUPFAM" id="SSF56935">
    <property type="entry name" value="Porins"/>
    <property type="match status" value="1"/>
</dbReference>
<dbReference type="InterPro" id="IPR003684">
    <property type="entry name" value="Porin_alphabac"/>
</dbReference>
<evidence type="ECO:0000256" key="7">
    <source>
        <dbReference type="ARBA" id="ARBA00023114"/>
    </source>
</evidence>
<keyword evidence="7 10" id="KW-0626">Porin</keyword>
<evidence type="ECO:0000256" key="3">
    <source>
        <dbReference type="ARBA" id="ARBA00022452"/>
    </source>
</evidence>
<keyword evidence="8 10" id="KW-0472">Membrane</keyword>
<proteinExistence type="inferred from homology"/>
<dbReference type="OrthoDB" id="7801681at2"/>
<evidence type="ECO:0000256" key="1">
    <source>
        <dbReference type="ARBA" id="ARBA00009521"/>
    </source>
</evidence>
<evidence type="ECO:0000256" key="10">
    <source>
        <dbReference type="RuleBase" id="RU364005"/>
    </source>
</evidence>
<feature type="signal peptide" evidence="10">
    <location>
        <begin position="1"/>
        <end position="22"/>
    </location>
</feature>
<gene>
    <name evidence="11" type="ORF">Ga0061067_10515</name>
</gene>
<keyword evidence="5 10" id="KW-0732">Signal</keyword>
<evidence type="ECO:0000256" key="5">
    <source>
        <dbReference type="ARBA" id="ARBA00022729"/>
    </source>
</evidence>
<evidence type="ECO:0000256" key="6">
    <source>
        <dbReference type="ARBA" id="ARBA00023065"/>
    </source>
</evidence>
<comment type="similarity">
    <text evidence="1 10">Belongs to the alphaproteobacteria porin family.</text>
</comment>
<keyword evidence="2 10" id="KW-0813">Transport</keyword>
<dbReference type="GO" id="GO:0046930">
    <property type="term" value="C:pore complex"/>
    <property type="evidence" value="ECO:0007669"/>
    <property type="project" value="UniProtKB-KW"/>
</dbReference>
<organism evidence="11 12">
    <name type="scientific">Pannonibacter indicus</name>
    <dbReference type="NCBI Taxonomy" id="466044"/>
    <lineage>
        <taxon>Bacteria</taxon>
        <taxon>Pseudomonadati</taxon>
        <taxon>Pseudomonadota</taxon>
        <taxon>Alphaproteobacteria</taxon>
        <taxon>Hyphomicrobiales</taxon>
        <taxon>Stappiaceae</taxon>
        <taxon>Pannonibacter</taxon>
    </lineage>
</organism>
<keyword evidence="3 10" id="KW-1134">Transmembrane beta strand</keyword>
<dbReference type="AlphaFoldDB" id="A0A0K6HZ12"/>
<dbReference type="GO" id="GO:0006811">
    <property type="term" value="P:monoatomic ion transport"/>
    <property type="evidence" value="ECO:0007669"/>
    <property type="project" value="UniProtKB-KW"/>
</dbReference>
<dbReference type="GO" id="GO:0009279">
    <property type="term" value="C:cell outer membrane"/>
    <property type="evidence" value="ECO:0007669"/>
    <property type="project" value="UniProtKB-SubCell"/>
</dbReference>
<comment type="subcellular location">
    <subcellularLocation>
        <location evidence="10">Cell outer membrane</location>
        <topology evidence="10">Multi-pass membrane protein</topology>
    </subcellularLocation>
</comment>
<feature type="chain" id="PRO_5009360844" description="Porin" evidence="10">
    <location>
        <begin position="23"/>
        <end position="387"/>
    </location>
</feature>
<evidence type="ECO:0000256" key="9">
    <source>
        <dbReference type="ARBA" id="ARBA00023237"/>
    </source>
</evidence>
<reference evidence="12" key="1">
    <citation type="submission" date="2015-08" db="EMBL/GenBank/DDBJ databases">
        <authorList>
            <person name="Varghese N."/>
        </authorList>
    </citation>
    <scope>NUCLEOTIDE SEQUENCE [LARGE SCALE GENOMIC DNA]</scope>
    <source>
        <strain evidence="12">DSM 23407</strain>
    </source>
</reference>
<keyword evidence="9 10" id="KW-0998">Cell outer membrane</keyword>
<evidence type="ECO:0000313" key="11">
    <source>
        <dbReference type="EMBL" id="CUA96068.1"/>
    </source>
</evidence>
<keyword evidence="12" id="KW-1185">Reference proteome</keyword>
<keyword evidence="6 10" id="KW-0406">Ion transport</keyword>
<evidence type="ECO:0000256" key="8">
    <source>
        <dbReference type="ARBA" id="ARBA00023136"/>
    </source>
</evidence>
<dbReference type="EMBL" id="CYHE01000005">
    <property type="protein sequence ID" value="CUA96068.1"/>
    <property type="molecule type" value="Genomic_DNA"/>
</dbReference>
<comment type="domain">
    <text evidence="10">Consists of 16-stranded beta-barrel sheets, with large surface-exposed loops, that form a transmembrane pore at the center of each barrel. The pore is partially ocluded by a peptide loop that folds into the pore lumen.</text>
</comment>
<protein>
    <recommendedName>
        <fullName evidence="10">Porin</fullName>
    </recommendedName>
</protein>
<evidence type="ECO:0000256" key="4">
    <source>
        <dbReference type="ARBA" id="ARBA00022692"/>
    </source>
</evidence>
<dbReference type="RefSeq" id="WP_055455549.1">
    <property type="nucleotide sequence ID" value="NZ_CYHE01000005.1"/>
</dbReference>
<name>A0A0K6HZ12_9HYPH</name>